<evidence type="ECO:0000256" key="1">
    <source>
        <dbReference type="SAM" id="MobiDB-lite"/>
    </source>
</evidence>
<dbReference type="PANTHER" id="PTHR11019:SF199">
    <property type="entry name" value="HTH-TYPE TRANSCRIPTIONAL REGULATOR NIMR"/>
    <property type="match status" value="1"/>
</dbReference>
<dbReference type="InterPro" id="IPR011051">
    <property type="entry name" value="RmlC_Cupin_sf"/>
</dbReference>
<accession>A0A5E4WML2</accession>
<dbReference type="Proteomes" id="UP000343317">
    <property type="component" value="Unassembled WGS sequence"/>
</dbReference>
<dbReference type="EMBL" id="CABPSM010000009">
    <property type="protein sequence ID" value="VVE24255.1"/>
    <property type="molecule type" value="Genomic_DNA"/>
</dbReference>
<dbReference type="PANTHER" id="PTHR11019">
    <property type="entry name" value="HTH-TYPE TRANSCRIPTIONAL REGULATOR NIMR"/>
    <property type="match status" value="1"/>
</dbReference>
<evidence type="ECO:0000313" key="2">
    <source>
        <dbReference type="EMBL" id="VVE24255.1"/>
    </source>
</evidence>
<protein>
    <submittedName>
        <fullName evidence="2">HTH-type transcriptional regulator NimR</fullName>
    </submittedName>
</protein>
<keyword evidence="3" id="KW-1185">Reference proteome</keyword>
<feature type="compositionally biased region" description="Basic residues" evidence="1">
    <location>
        <begin position="161"/>
        <end position="183"/>
    </location>
</feature>
<gene>
    <name evidence="2" type="primary">nimR_4</name>
    <name evidence="2" type="ORF">PHO31112_03295</name>
</gene>
<reference evidence="2 3" key="1">
    <citation type="submission" date="2019-08" db="EMBL/GenBank/DDBJ databases">
        <authorList>
            <person name="Peeters C."/>
        </authorList>
    </citation>
    <scope>NUCLEOTIDE SEQUENCE [LARGE SCALE GENOMIC DNA]</scope>
    <source>
        <strain evidence="2 3">LMG 31112</strain>
    </source>
</reference>
<proteinExistence type="predicted"/>
<sequence length="191" mass="21111">MLTCEVAGALWIVPPHSAIWVPAGVVHKFMVNGTIECYALFIDPQFATQLPPQCCALTATPLRRELIVRSANNLPTRYPEEGMAAHLVRLLLDKIALTPIGKLFLLMPSDARLRKIVNLILENPVDRATQQSWSRRVAMSERTLAPATSFAIRRTVAGHRHRRAAGGRAGGLRKRPPLRHHVPQGHGYLAG</sequence>
<name>A0A5E4WML2_9BURK</name>
<dbReference type="AlphaFoldDB" id="A0A5E4WML2"/>
<feature type="region of interest" description="Disordered" evidence="1">
    <location>
        <begin position="161"/>
        <end position="191"/>
    </location>
</feature>
<dbReference type="SUPFAM" id="SSF51182">
    <property type="entry name" value="RmlC-like cupins"/>
    <property type="match status" value="1"/>
</dbReference>
<organism evidence="2 3">
    <name type="scientific">Pandoraea horticolens</name>
    <dbReference type="NCBI Taxonomy" id="2508298"/>
    <lineage>
        <taxon>Bacteria</taxon>
        <taxon>Pseudomonadati</taxon>
        <taxon>Pseudomonadota</taxon>
        <taxon>Betaproteobacteria</taxon>
        <taxon>Burkholderiales</taxon>
        <taxon>Burkholderiaceae</taxon>
        <taxon>Pandoraea</taxon>
    </lineage>
</organism>
<evidence type="ECO:0000313" key="3">
    <source>
        <dbReference type="Proteomes" id="UP000343317"/>
    </source>
</evidence>